<keyword evidence="8 9" id="KW-0804">Transcription</keyword>
<sequence>MRVPKKERQQELLQTIEQNPFITDEALATRFRVSIQTIRLDRMELKIPELRERIKHVATERLDDVRTLTENEVIGDMIDLKLDTSAISILEILPEHAFSRNAIARGHILFAQANSLAIALIDDELALTTRANVQFTRSVHVGERVVAKAFVSSHRQDGRSDITVESYVGEECVFIGEFTVYRSSKEESK</sequence>
<comment type="caution">
    <text evidence="11">The sequence shown here is derived from an EMBL/GenBank/DDBJ whole genome shotgun (WGS) entry which is preliminary data.</text>
</comment>
<accession>A0A0V8GKE1</accession>
<evidence type="ECO:0000313" key="16">
    <source>
        <dbReference type="Proteomes" id="UP001387110"/>
    </source>
</evidence>
<keyword evidence="16" id="KW-1185">Reference proteome</keyword>
<dbReference type="Proteomes" id="UP000072605">
    <property type="component" value="Unassembled WGS sequence"/>
</dbReference>
<evidence type="ECO:0000259" key="10">
    <source>
        <dbReference type="Pfam" id="PF08220"/>
    </source>
</evidence>
<dbReference type="AlphaFoldDB" id="A0A0V8GKE1"/>
<dbReference type="GO" id="GO:0003700">
    <property type="term" value="F:DNA-binding transcription factor activity"/>
    <property type="evidence" value="ECO:0007669"/>
    <property type="project" value="UniProtKB-UniRule"/>
</dbReference>
<keyword evidence="5 9" id="KW-0443">Lipid metabolism</keyword>
<evidence type="ECO:0000256" key="5">
    <source>
        <dbReference type="ARBA" id="ARBA00023098"/>
    </source>
</evidence>
<organism evidence="11 14">
    <name type="scientific">Exiguobacterium indicum</name>
    <dbReference type="NCBI Taxonomy" id="296995"/>
    <lineage>
        <taxon>Bacteria</taxon>
        <taxon>Bacillati</taxon>
        <taxon>Bacillota</taxon>
        <taxon>Bacilli</taxon>
        <taxon>Bacillales</taxon>
        <taxon>Bacillales Family XII. Incertae Sedis</taxon>
        <taxon>Exiguobacterium</taxon>
    </lineage>
</organism>
<comment type="similarity">
    <text evidence="9">Belongs to the FapR family.</text>
</comment>
<evidence type="ECO:0000313" key="14">
    <source>
        <dbReference type="Proteomes" id="UP000053797"/>
    </source>
</evidence>
<dbReference type="EMBL" id="LNQL01000001">
    <property type="protein sequence ID" value="KSU50607.1"/>
    <property type="molecule type" value="Genomic_DNA"/>
</dbReference>
<keyword evidence="1 9" id="KW-0678">Repressor</keyword>
<keyword evidence="3 9" id="KW-0276">Fatty acid metabolism</keyword>
<dbReference type="GO" id="GO:0045717">
    <property type="term" value="P:negative regulation of fatty acid biosynthetic process"/>
    <property type="evidence" value="ECO:0007669"/>
    <property type="project" value="UniProtKB-UniRule"/>
</dbReference>
<dbReference type="RefSeq" id="WP_023468752.1">
    <property type="nucleotide sequence ID" value="NZ_FMYN01000001.1"/>
</dbReference>
<dbReference type="NCBIfam" id="NF003359">
    <property type="entry name" value="PRK04424.1"/>
    <property type="match status" value="1"/>
</dbReference>
<evidence type="ECO:0000313" key="12">
    <source>
        <dbReference type="EMBL" id="KTR26604.1"/>
    </source>
</evidence>
<dbReference type="EMBL" id="LDQV01000022">
    <property type="protein sequence ID" value="KTR26604.1"/>
    <property type="molecule type" value="Genomic_DNA"/>
</dbReference>
<dbReference type="PIRSF" id="PIRSF037733">
    <property type="entry name" value="Transcription_factor_FapR"/>
    <property type="match status" value="1"/>
</dbReference>
<protein>
    <recommendedName>
        <fullName evidence="9">Transcription factor FapR</fullName>
    </recommendedName>
    <alternativeName>
        <fullName evidence="9">Fatty acid and phospholipid biosynthesis regulator</fullName>
    </alternativeName>
</protein>
<gene>
    <name evidence="9 13" type="primary">fapR</name>
    <name evidence="11" type="ORF">AS033_04285</name>
    <name evidence="12" type="ORF">RSA11_09435</name>
    <name evidence="13" type="ORF">SZL87_02965</name>
</gene>
<evidence type="ECO:0000256" key="8">
    <source>
        <dbReference type="ARBA" id="ARBA00023163"/>
    </source>
</evidence>
<dbReference type="InterPro" id="IPR036388">
    <property type="entry name" value="WH-like_DNA-bd_sf"/>
</dbReference>
<evidence type="ECO:0000313" key="13">
    <source>
        <dbReference type="EMBL" id="MEI4461383.1"/>
    </source>
</evidence>
<keyword evidence="6 9" id="KW-0238">DNA-binding</keyword>
<dbReference type="Gene3D" id="1.10.10.10">
    <property type="entry name" value="Winged helix-like DNA-binding domain superfamily/Winged helix DNA-binding domain"/>
    <property type="match status" value="1"/>
</dbReference>
<reference evidence="11 14" key="1">
    <citation type="journal article" date="2015" name="Int. J. Syst. Evol. Microbiol.">
        <title>Exiguobacterium enclense sp. nov., isolated from sediment.</title>
        <authorList>
            <person name="Dastager S.G."/>
            <person name="Mawlankar R."/>
            <person name="Sonalkar V.V."/>
            <person name="Thorat M.N."/>
            <person name="Mual P."/>
            <person name="Verma A."/>
            <person name="Krishnamurthi S."/>
            <person name="Tang S.K."/>
            <person name="Li W.J."/>
        </authorList>
    </citation>
    <scope>NUCLEOTIDE SEQUENCE [LARGE SCALE GENOMIC DNA]</scope>
    <source>
        <strain evidence="11 14">NIO-1109</strain>
    </source>
</reference>
<dbReference type="GO" id="GO:0045892">
    <property type="term" value="P:negative regulation of DNA-templated transcription"/>
    <property type="evidence" value="ECO:0007669"/>
    <property type="project" value="UniProtKB-UniRule"/>
</dbReference>
<evidence type="ECO:0000256" key="6">
    <source>
        <dbReference type="ARBA" id="ARBA00023125"/>
    </source>
</evidence>
<dbReference type="GO" id="GO:0003677">
    <property type="term" value="F:DNA binding"/>
    <property type="evidence" value="ECO:0007669"/>
    <property type="project" value="UniProtKB-KW"/>
</dbReference>
<dbReference type="InterPro" id="IPR029069">
    <property type="entry name" value="HotDog_dom_sf"/>
</dbReference>
<evidence type="ECO:0000256" key="2">
    <source>
        <dbReference type="ARBA" id="ARBA00022516"/>
    </source>
</evidence>
<proteinExistence type="inferred from homology"/>
<dbReference type="Proteomes" id="UP000053797">
    <property type="component" value="Unassembled WGS sequence"/>
</dbReference>
<reference evidence="12 15" key="2">
    <citation type="journal article" date="2016" name="Front. Microbiol.">
        <title>Genomic Resource of Rice Seed Associated Bacteria.</title>
        <authorList>
            <person name="Midha S."/>
            <person name="Bansal K."/>
            <person name="Sharma S."/>
            <person name="Kumar N."/>
            <person name="Patil P.P."/>
            <person name="Chaudhry V."/>
            <person name="Patil P.B."/>
        </authorList>
    </citation>
    <scope>NUCLEOTIDE SEQUENCE [LARGE SCALE GENOMIC DNA]</scope>
    <source>
        <strain evidence="12 15">RSA11</strain>
    </source>
</reference>
<dbReference type="InterPro" id="IPR001034">
    <property type="entry name" value="DeoR_HTH"/>
</dbReference>
<comment type="function">
    <text evidence="9">Transcriptional factor involved in regulation of membrane lipid biosynthesis by repressing genes involved in fatty acid and phospholipid metabolism.</text>
</comment>
<dbReference type="HAMAP" id="MF_01814">
    <property type="entry name" value="Transcrip_fact_FapR"/>
    <property type="match status" value="1"/>
</dbReference>
<dbReference type="SUPFAM" id="SSF54637">
    <property type="entry name" value="Thioesterase/thiol ester dehydrase-isomerase"/>
    <property type="match status" value="1"/>
</dbReference>
<evidence type="ECO:0000256" key="9">
    <source>
        <dbReference type="HAMAP-Rule" id="MF_01814"/>
    </source>
</evidence>
<dbReference type="EMBL" id="JBAWKY010000001">
    <property type="protein sequence ID" value="MEI4461383.1"/>
    <property type="molecule type" value="Genomic_DNA"/>
</dbReference>
<dbReference type="GeneID" id="90837171"/>
<keyword evidence="4 9" id="KW-0805">Transcription regulation</keyword>
<evidence type="ECO:0000256" key="4">
    <source>
        <dbReference type="ARBA" id="ARBA00023015"/>
    </source>
</evidence>
<keyword evidence="7 9" id="KW-0275">Fatty acid biosynthesis</keyword>
<dbReference type="GO" id="GO:0006633">
    <property type="term" value="P:fatty acid biosynthetic process"/>
    <property type="evidence" value="ECO:0007669"/>
    <property type="project" value="UniProtKB-KW"/>
</dbReference>
<evidence type="ECO:0000256" key="3">
    <source>
        <dbReference type="ARBA" id="ARBA00022832"/>
    </source>
</evidence>
<dbReference type="OrthoDB" id="1706183at2"/>
<keyword evidence="2 9" id="KW-0444">Lipid biosynthesis</keyword>
<evidence type="ECO:0000256" key="1">
    <source>
        <dbReference type="ARBA" id="ARBA00022491"/>
    </source>
</evidence>
<dbReference type="Gene3D" id="3.10.129.10">
    <property type="entry name" value="Hotdog Thioesterase"/>
    <property type="match status" value="1"/>
</dbReference>
<evidence type="ECO:0000256" key="7">
    <source>
        <dbReference type="ARBA" id="ARBA00023160"/>
    </source>
</evidence>
<reference evidence="13 16" key="3">
    <citation type="submission" date="2023-12" db="EMBL/GenBank/DDBJ databases">
        <authorList>
            <person name="Easwaran N."/>
            <person name="Lazarus H.P.S."/>
        </authorList>
    </citation>
    <scope>NUCLEOTIDE SEQUENCE [LARGE SCALE GENOMIC DNA]</scope>
    <source>
        <strain evidence="13 16">VIT-2023</strain>
    </source>
</reference>
<evidence type="ECO:0000313" key="15">
    <source>
        <dbReference type="Proteomes" id="UP000072605"/>
    </source>
</evidence>
<dbReference type="InterPro" id="IPR017275">
    <property type="entry name" value="Transcription_factor_FapR"/>
</dbReference>
<evidence type="ECO:0000313" key="11">
    <source>
        <dbReference type="EMBL" id="KSU50607.1"/>
    </source>
</evidence>
<dbReference type="Pfam" id="PF08220">
    <property type="entry name" value="HTH_DeoR"/>
    <property type="match status" value="1"/>
</dbReference>
<name>A0A0V8GKE1_9BACL</name>
<dbReference type="Proteomes" id="UP001387110">
    <property type="component" value="Unassembled WGS sequence"/>
</dbReference>
<feature type="domain" description="HTH deoR-type" evidence="10">
    <location>
        <begin position="8"/>
        <end position="46"/>
    </location>
</feature>